<name>A0A7W3IQ26_9ACTN</name>
<accession>A0A7W3IQ26</accession>
<proteinExistence type="predicted"/>
<reference evidence="2 3" key="1">
    <citation type="submission" date="2020-07" db="EMBL/GenBank/DDBJ databases">
        <title>Sequencing the genomes of 1000 actinobacteria strains.</title>
        <authorList>
            <person name="Klenk H.-P."/>
        </authorList>
    </citation>
    <scope>NUCLEOTIDE SEQUENCE [LARGE SCALE GENOMIC DNA]</scope>
    <source>
        <strain evidence="2 3">DSM 100723</strain>
    </source>
</reference>
<evidence type="ECO:0008006" key="4">
    <source>
        <dbReference type="Google" id="ProtNLM"/>
    </source>
</evidence>
<dbReference type="Proteomes" id="UP000523079">
    <property type="component" value="Unassembled WGS sequence"/>
</dbReference>
<comment type="caution">
    <text evidence="2">The sequence shown here is derived from an EMBL/GenBank/DDBJ whole genome shotgun (WGS) entry which is preliminary data.</text>
</comment>
<dbReference type="EMBL" id="JACGWT010000001">
    <property type="protein sequence ID" value="MBA8793134.1"/>
    <property type="molecule type" value="Genomic_DNA"/>
</dbReference>
<dbReference type="InterPro" id="IPR022062">
    <property type="entry name" value="DUF3618"/>
</dbReference>
<dbReference type="AlphaFoldDB" id="A0A7W3IQ26"/>
<keyword evidence="1" id="KW-0472">Membrane</keyword>
<organism evidence="2 3">
    <name type="scientific">Microlunatus kandeliicorticis</name>
    <dbReference type="NCBI Taxonomy" id="1759536"/>
    <lineage>
        <taxon>Bacteria</taxon>
        <taxon>Bacillati</taxon>
        <taxon>Actinomycetota</taxon>
        <taxon>Actinomycetes</taxon>
        <taxon>Propionibacteriales</taxon>
        <taxon>Propionibacteriaceae</taxon>
        <taxon>Microlunatus</taxon>
    </lineage>
</organism>
<evidence type="ECO:0000313" key="3">
    <source>
        <dbReference type="Proteomes" id="UP000523079"/>
    </source>
</evidence>
<gene>
    <name evidence="2" type="ORF">FHX74_000728</name>
</gene>
<evidence type="ECO:0000256" key="1">
    <source>
        <dbReference type="SAM" id="Phobius"/>
    </source>
</evidence>
<keyword evidence="1" id="KW-1133">Transmembrane helix</keyword>
<protein>
    <recommendedName>
        <fullName evidence="4">DUF3618 domain-containing protein</fullName>
    </recommendedName>
</protein>
<sequence length="108" mass="11458">MSAEAKRNADRLEARMESTREHLADSIGALADKADLKGQAGHLVDDAAMKAEHAAAEAKIKAAEARDLAAAQASHLRSRAGELSPALVAVLVAAPVVALVLFRRLRRR</sequence>
<feature type="transmembrane region" description="Helical" evidence="1">
    <location>
        <begin position="83"/>
        <end position="102"/>
    </location>
</feature>
<evidence type="ECO:0000313" key="2">
    <source>
        <dbReference type="EMBL" id="MBA8793134.1"/>
    </source>
</evidence>
<dbReference type="RefSeq" id="WP_182558678.1">
    <property type="nucleotide sequence ID" value="NZ_JACGWT010000001.1"/>
</dbReference>
<dbReference type="Pfam" id="PF12277">
    <property type="entry name" value="DUF3618"/>
    <property type="match status" value="1"/>
</dbReference>
<keyword evidence="1" id="KW-0812">Transmembrane</keyword>
<keyword evidence="3" id="KW-1185">Reference proteome</keyword>